<dbReference type="EMBL" id="JBEYBF010000036">
    <property type="protein sequence ID" value="MEU1956342.1"/>
    <property type="molecule type" value="Genomic_DNA"/>
</dbReference>
<dbReference type="Proteomes" id="UP001550628">
    <property type="component" value="Unassembled WGS sequence"/>
</dbReference>
<accession>A0ABV2WZQ1</accession>
<proteinExistence type="predicted"/>
<name>A0ABV2WZQ1_9NOCA</name>
<evidence type="ECO:0000313" key="2">
    <source>
        <dbReference type="EMBL" id="MEU1956342.1"/>
    </source>
</evidence>
<dbReference type="RefSeq" id="WP_356959593.1">
    <property type="nucleotide sequence ID" value="NZ_JBEYBD010000031.1"/>
</dbReference>
<feature type="region of interest" description="Disordered" evidence="1">
    <location>
        <begin position="835"/>
        <end position="857"/>
    </location>
</feature>
<gene>
    <name evidence="2" type="ORF">ABZ510_31415</name>
</gene>
<protein>
    <submittedName>
        <fullName evidence="2">Uncharacterized protein</fullName>
    </submittedName>
</protein>
<comment type="caution">
    <text evidence="2">The sequence shown here is derived from an EMBL/GenBank/DDBJ whole genome shotgun (WGS) entry which is preliminary data.</text>
</comment>
<evidence type="ECO:0000313" key="3">
    <source>
        <dbReference type="Proteomes" id="UP001550628"/>
    </source>
</evidence>
<feature type="compositionally biased region" description="Low complexity" evidence="1">
    <location>
        <begin position="322"/>
        <end position="353"/>
    </location>
</feature>
<feature type="compositionally biased region" description="Polar residues" evidence="1">
    <location>
        <begin position="473"/>
        <end position="482"/>
    </location>
</feature>
<feature type="region of interest" description="Disordered" evidence="1">
    <location>
        <begin position="164"/>
        <end position="510"/>
    </location>
</feature>
<sequence>MAPEQTSPYWDRIVGDRWPQIPPSAWHGLADNAREGAAALNLVDVEQARRAFEQTVQQSVGLAEIRRALMALEENPRAFAAALSAAADTFDTFGDVVRRTRNQILDVVADAGERIEQATRGDNNDDGEEGDAAEAEADRQATEAILDDARGDVRDIVAAALGSLGPQGLPRLDDIADALDQPGPWRKGGGVPGAGPRRPGAPGRPGRHHDVPRHHGPGFEQGPWVPGHDRPMRPDPNFGQILIDLIDDLLPPQPGPTVSGPPPALDVQPPVGTEDMPPVLTEPGGQTDTTGPAPVATNPATGGTGVPQPGDQVQNAAPPAETSGDGAETGADTAAVDESTESTEATESSSAETGGEPDESVRPDREVSAPDGTDTSETWGLARSAGTYATAESDAESAPPGAVPPVLPSAMGPVAGTTTAPATTGAGTVAPTSSPAVSGPAGTTPAAVTSAQAGRSAVGPIESQRGPGATGKSLASASQQGVSAAPGGKQPVPVPVPDSDPGAGKSRGPGDLVQEAVGAAMTSASAPAFMVGERVDGDLVLARTLLGGIRAAADSWVVGVDWAVAILRHSSGVSAFVTSNEGRGWLPARLHLPTEVSLPWLWAVSEGSGWEGTADPARILVEFAIAWGAKSGSKLSALASSQPMDPVLGGRLGTVALAGSVAASDTMDLRSPAPGMLDRLGITSSPRLLDRAAKVLDRDIALRCLELAVDAHIRVQRAGLATVDTMEAPEIRLRILRALRDGREFADSWWEELQDADDLIAATVLGHRADTSRIGLGELRSGAADPDPGSELSILRALTFQRRCNELVLLLVEEKSRQTLRDSVYAHAQVLGHPLFATPPAAPPAPRRSTVTTGDRR</sequence>
<feature type="compositionally biased region" description="Basic and acidic residues" evidence="1">
    <location>
        <begin position="359"/>
        <end position="368"/>
    </location>
</feature>
<feature type="region of interest" description="Disordered" evidence="1">
    <location>
        <begin position="115"/>
        <end position="139"/>
    </location>
</feature>
<keyword evidence="3" id="KW-1185">Reference proteome</keyword>
<feature type="compositionally biased region" description="Acidic residues" evidence="1">
    <location>
        <begin position="124"/>
        <end position="135"/>
    </location>
</feature>
<reference evidence="2 3" key="1">
    <citation type="submission" date="2024-06" db="EMBL/GenBank/DDBJ databases">
        <title>The Natural Products Discovery Center: Release of the First 8490 Sequenced Strains for Exploring Actinobacteria Biosynthetic Diversity.</title>
        <authorList>
            <person name="Kalkreuter E."/>
            <person name="Kautsar S.A."/>
            <person name="Yang D."/>
            <person name="Bader C.D."/>
            <person name="Teijaro C.N."/>
            <person name="Fluegel L."/>
            <person name="Davis C.M."/>
            <person name="Simpson J.R."/>
            <person name="Lauterbach L."/>
            <person name="Steele A.D."/>
            <person name="Gui C."/>
            <person name="Meng S."/>
            <person name="Li G."/>
            <person name="Viehrig K."/>
            <person name="Ye F."/>
            <person name="Su P."/>
            <person name="Kiefer A.F."/>
            <person name="Nichols A."/>
            <person name="Cepeda A.J."/>
            <person name="Yan W."/>
            <person name="Fan B."/>
            <person name="Jiang Y."/>
            <person name="Adhikari A."/>
            <person name="Zheng C.-J."/>
            <person name="Schuster L."/>
            <person name="Cowan T.M."/>
            <person name="Smanski M.J."/>
            <person name="Chevrette M.G."/>
            <person name="De Carvalho L.P.S."/>
            <person name="Shen B."/>
        </authorList>
    </citation>
    <scope>NUCLEOTIDE SEQUENCE [LARGE SCALE GENOMIC DNA]</scope>
    <source>
        <strain evidence="2 3">NPDC019708</strain>
    </source>
</reference>
<evidence type="ECO:0000256" key="1">
    <source>
        <dbReference type="SAM" id="MobiDB-lite"/>
    </source>
</evidence>
<feature type="compositionally biased region" description="Basic residues" evidence="1">
    <location>
        <begin position="205"/>
        <end position="216"/>
    </location>
</feature>
<feature type="compositionally biased region" description="Low complexity" evidence="1">
    <location>
        <begin position="412"/>
        <end position="432"/>
    </location>
</feature>
<feature type="compositionally biased region" description="Pro residues" evidence="1">
    <location>
        <begin position="251"/>
        <end position="264"/>
    </location>
</feature>
<feature type="compositionally biased region" description="Low complexity" evidence="1">
    <location>
        <begin position="239"/>
        <end position="250"/>
    </location>
</feature>
<organism evidence="2 3">
    <name type="scientific">Nocardia rhamnosiphila</name>
    <dbReference type="NCBI Taxonomy" id="426716"/>
    <lineage>
        <taxon>Bacteria</taxon>
        <taxon>Bacillati</taxon>
        <taxon>Actinomycetota</taxon>
        <taxon>Actinomycetes</taxon>
        <taxon>Mycobacteriales</taxon>
        <taxon>Nocardiaceae</taxon>
        <taxon>Nocardia</taxon>
    </lineage>
</organism>